<evidence type="ECO:0000313" key="3">
    <source>
        <dbReference type="Proteomes" id="UP000747399"/>
    </source>
</evidence>
<organism evidence="2 3">
    <name type="scientific">Volvox africanus</name>
    <dbReference type="NCBI Taxonomy" id="51714"/>
    <lineage>
        <taxon>Eukaryota</taxon>
        <taxon>Viridiplantae</taxon>
        <taxon>Chlorophyta</taxon>
        <taxon>core chlorophytes</taxon>
        <taxon>Chlorophyceae</taxon>
        <taxon>CS clade</taxon>
        <taxon>Chlamydomonadales</taxon>
        <taxon>Volvocaceae</taxon>
        <taxon>Volvox</taxon>
    </lineage>
</organism>
<evidence type="ECO:0000256" key="1">
    <source>
        <dbReference type="SAM" id="MobiDB-lite"/>
    </source>
</evidence>
<sequence length="1443" mass="151194">MMLITAGMFVLLGVCFGFCRHYVAAWAATIAIAPPWISILSWIKTNPRRKSSTSNPGSGNGKRHAPPVMREHLGNTSSAERVHTDMAAARVRYHFPSKDDAHKELPRLPVAPWCQANHHSPDATAGWPATAAERAACDSPSSEGAVAMKSCGMLNTKASAFTTATTTVLATRLDAPRVALNAKLADHPMPNLAHYNCAMQFTRRIDKHLVYPSPYARGRSAYKIPSGNPEDAPDGWRDQVERAMVSASGKSNAGGDFRSRNDGSRSHGFISRGDDDGGLLLDAAYLRHGCIMLVIEYSRRRCNPYAYGAEVLYGRMKRNGSEPQAAAVAATAGGCSGNDVAEGRCGGSVHKAATEFSALPPLPVLSDQDLLRAFGPQLLQPETLPVQVGVQHFVDEALMAGDSDRFRPQTLSQDAMQLFEEGTSGLRPPTGGSRESGRATSAAADALPSIVLLCPPCVLASEIPLHLPVLVLSAPNGPCHCGDGAISSEDASVTTASETAAIPVMLEPQPQPPRLLARYDCLDAAPQPCVILRPKDEQVAKGYDCLSEDLTVATTALAGVDLFANEIHGPNVDNLHWPGQVLQQPTVAPACDVENLTTRVPASPQASSSVNHLCIVLGPCPRPGLILLELDVHTAAAEEGAAQQAESNRAPCNLSTMMASDSVPLLSWPLPVVVVDDPEVQREVNALAMVAATRVATEASAEEANVVAAGEKADRVSPGVLGYALLPHDRQRLAPAWLHTLLYDLGQFLKLARRGRMCDSTRVQGGAALQFNSPGDEAGGLWSGSSMESRSLNGGEIIEGTEADSDSSSWSAVDSGVDSESELVLGDGKDEERLLCLAASLVAYACRQGLPSLLSCVLSRADGAGIPLMLLNEQVEVLSGGLGLAHLAALSGSAELMEALLLLARTMVTAPPALPPSLPVQGAATAAAGMQGGCSDPGHVVSADCLTEASGDHCLQPQTTVGGAEKDASCDGMDGDGWLGGQLAEMNACTALFMRRGPGGVTALHLVALLHGRSPDLAQPLLSLCPLVAHAWFGVRDEGGISAAQYALEIGAGELNEQCEELLAMEALEAEVLGSDEPEKVLAVAIKTALRIANLPPGHLTAAETTRPLPLPRGIQIMTAPRGSGPQGEASAVDGAMAPAETLAIPGVLEPGLQIPLLPTAHQAPAHLRPQPSSPGDPCPSSSDSTRRSPVLHCRLVDFFCRRATALKRLPWAAPLCGFADPFMERAFASRARVLALQRDRLALAFHLMVVAGCVQKFLVMQAGNSPPLAHGALCPGTVAFLGELLIAVGGPTCKLLGNTVVLAWRLQSAAHDFTLISFAVLQGVMVGAVHISGRPHPEAFEVADLSMQEALVSLYHCVILPVMEQTIDPLCSLSSAVICTLMELPMAVSHGWHGPMAAALLAIRFAAGMALRYSLAVWARASYLQGAAGGIGGSCGACVIGS</sequence>
<feature type="region of interest" description="Disordered" evidence="1">
    <location>
        <begin position="420"/>
        <end position="440"/>
    </location>
</feature>
<keyword evidence="3" id="KW-1185">Reference proteome</keyword>
<gene>
    <name evidence="2" type="ORF">Vafri_4825</name>
</gene>
<evidence type="ECO:0000313" key="2">
    <source>
        <dbReference type="EMBL" id="GIL48130.1"/>
    </source>
</evidence>
<feature type="region of interest" description="Disordered" evidence="1">
    <location>
        <begin position="245"/>
        <end position="269"/>
    </location>
</feature>
<accession>A0A8J4AVR3</accession>
<feature type="region of interest" description="Disordered" evidence="1">
    <location>
        <begin position="48"/>
        <end position="70"/>
    </location>
</feature>
<dbReference type="Proteomes" id="UP000747399">
    <property type="component" value="Unassembled WGS sequence"/>
</dbReference>
<feature type="region of interest" description="Disordered" evidence="1">
    <location>
        <begin position="1165"/>
        <end position="1188"/>
    </location>
</feature>
<proteinExistence type="predicted"/>
<comment type="caution">
    <text evidence="2">The sequence shown here is derived from an EMBL/GenBank/DDBJ whole genome shotgun (WGS) entry which is preliminary data.</text>
</comment>
<dbReference type="EMBL" id="BNCO01000005">
    <property type="protein sequence ID" value="GIL48130.1"/>
    <property type="molecule type" value="Genomic_DNA"/>
</dbReference>
<name>A0A8J4AVR3_9CHLO</name>
<reference evidence="2" key="1">
    <citation type="journal article" date="2021" name="Proc. Natl. Acad. Sci. U.S.A.">
        <title>Three genomes in the algal genus Volvox reveal the fate of a haploid sex-determining region after a transition to homothallism.</title>
        <authorList>
            <person name="Yamamoto K."/>
            <person name="Hamaji T."/>
            <person name="Kawai-Toyooka H."/>
            <person name="Matsuzaki R."/>
            <person name="Takahashi F."/>
            <person name="Nishimura Y."/>
            <person name="Kawachi M."/>
            <person name="Noguchi H."/>
            <person name="Minakuchi Y."/>
            <person name="Umen J.G."/>
            <person name="Toyoda A."/>
            <person name="Nozaki H."/>
        </authorList>
    </citation>
    <scope>NUCLEOTIDE SEQUENCE</scope>
    <source>
        <strain evidence="2">NIES-3780</strain>
    </source>
</reference>
<protein>
    <submittedName>
        <fullName evidence="2">Uncharacterized protein</fullName>
    </submittedName>
</protein>